<dbReference type="KEGG" id="pno:SNOG_07955"/>
<dbReference type="AlphaFoldDB" id="Q0UJV9"/>
<proteinExistence type="predicted"/>
<dbReference type="Proteomes" id="UP000001055">
    <property type="component" value="Unassembled WGS sequence"/>
</dbReference>
<evidence type="ECO:0000313" key="2">
    <source>
        <dbReference type="Proteomes" id="UP000001055"/>
    </source>
</evidence>
<dbReference type="GeneID" id="5975180"/>
<reference evidence="2" key="1">
    <citation type="journal article" date="2007" name="Plant Cell">
        <title>Dothideomycete-plant interactions illuminated by genome sequencing and EST analysis of the wheat pathogen Stagonospora nodorum.</title>
        <authorList>
            <person name="Hane J.K."/>
            <person name="Lowe R.G."/>
            <person name="Solomon P.S."/>
            <person name="Tan K.C."/>
            <person name="Schoch C.L."/>
            <person name="Spatafora J.W."/>
            <person name="Crous P.W."/>
            <person name="Kodira C."/>
            <person name="Birren B.W."/>
            <person name="Galagan J.E."/>
            <person name="Torriani S.F."/>
            <person name="McDonald B.A."/>
            <person name="Oliver R.P."/>
        </authorList>
    </citation>
    <scope>NUCLEOTIDE SEQUENCE [LARGE SCALE GENOMIC DNA]</scope>
    <source>
        <strain evidence="2">SN15 / ATCC MYA-4574 / FGSC 10173</strain>
    </source>
</reference>
<dbReference type="InParanoid" id="Q0UJV9"/>
<protein>
    <submittedName>
        <fullName evidence="1">Uncharacterized protein</fullName>
    </submittedName>
</protein>
<accession>Q0UJV9</accession>
<organism evidence="1 2">
    <name type="scientific">Phaeosphaeria nodorum (strain SN15 / ATCC MYA-4574 / FGSC 10173)</name>
    <name type="common">Glume blotch fungus</name>
    <name type="synonym">Parastagonospora nodorum</name>
    <dbReference type="NCBI Taxonomy" id="321614"/>
    <lineage>
        <taxon>Eukaryota</taxon>
        <taxon>Fungi</taxon>
        <taxon>Dikarya</taxon>
        <taxon>Ascomycota</taxon>
        <taxon>Pezizomycotina</taxon>
        <taxon>Dothideomycetes</taxon>
        <taxon>Pleosporomycetidae</taxon>
        <taxon>Pleosporales</taxon>
        <taxon>Pleosporineae</taxon>
        <taxon>Phaeosphaeriaceae</taxon>
        <taxon>Parastagonospora</taxon>
    </lineage>
</organism>
<name>Q0UJV9_PHANO</name>
<dbReference type="RefSeq" id="XP_001798282.1">
    <property type="nucleotide sequence ID" value="XM_001798230.1"/>
</dbReference>
<dbReference type="EMBL" id="CH445336">
    <property type="protein sequence ID" value="EAT84231.1"/>
    <property type="molecule type" value="Genomic_DNA"/>
</dbReference>
<evidence type="ECO:0000313" key="1">
    <source>
        <dbReference type="EMBL" id="EAT84231.1"/>
    </source>
</evidence>
<gene>
    <name evidence="1" type="ORF">SNOG_07955</name>
</gene>
<sequence length="40" mass="4466">MARRGTWGLLGKLPMTIATAHRSREAPLLTQRDGVFNTEL</sequence>